<dbReference type="Proteomes" id="UP000672657">
    <property type="component" value="Unassembled WGS sequence"/>
</dbReference>
<evidence type="ECO:0000313" key="3">
    <source>
        <dbReference type="Proteomes" id="UP000672657"/>
    </source>
</evidence>
<feature type="transmembrane region" description="Helical" evidence="1">
    <location>
        <begin position="53"/>
        <end position="71"/>
    </location>
</feature>
<dbReference type="InterPro" id="IPR009476">
    <property type="entry name" value="DUF1097"/>
</dbReference>
<feature type="transmembrane region" description="Helical" evidence="1">
    <location>
        <begin position="83"/>
        <end position="102"/>
    </location>
</feature>
<evidence type="ECO:0008006" key="4">
    <source>
        <dbReference type="Google" id="ProtNLM"/>
    </source>
</evidence>
<reference evidence="2 3" key="1">
    <citation type="submission" date="2021-03" db="EMBL/GenBank/DDBJ databases">
        <authorList>
            <person name="Peeters C."/>
        </authorList>
    </citation>
    <scope>NUCLEOTIDE SEQUENCE [LARGE SCALE GENOMIC DNA]</scope>
    <source>
        <strain evidence="2 3">LMG 26411</strain>
    </source>
</reference>
<evidence type="ECO:0000313" key="2">
    <source>
        <dbReference type="EMBL" id="CAG2151973.1"/>
    </source>
</evidence>
<keyword evidence="1" id="KW-0812">Transmembrane</keyword>
<proteinExistence type="predicted"/>
<keyword evidence="1" id="KW-0472">Membrane</keyword>
<feature type="transmembrane region" description="Helical" evidence="1">
    <location>
        <begin position="108"/>
        <end position="130"/>
    </location>
</feature>
<dbReference type="RefSeq" id="WP_211955099.1">
    <property type="nucleotide sequence ID" value="NZ_CAJPVI010000025.1"/>
</dbReference>
<keyword evidence="3" id="KW-1185">Reference proteome</keyword>
<name>A0ABN7Q4J9_9BURK</name>
<feature type="transmembrane region" description="Helical" evidence="1">
    <location>
        <begin position="137"/>
        <end position="156"/>
    </location>
</feature>
<organism evidence="2 3">
    <name type="scientific">Cupriavidus numazuensis</name>
    <dbReference type="NCBI Taxonomy" id="221992"/>
    <lineage>
        <taxon>Bacteria</taxon>
        <taxon>Pseudomonadati</taxon>
        <taxon>Pseudomonadota</taxon>
        <taxon>Betaproteobacteria</taxon>
        <taxon>Burkholderiales</taxon>
        <taxon>Burkholderiaceae</taxon>
        <taxon>Cupriavidus</taxon>
    </lineage>
</organism>
<dbReference type="EMBL" id="CAJPVI010000025">
    <property type="protein sequence ID" value="CAG2151973.1"/>
    <property type="molecule type" value="Genomic_DNA"/>
</dbReference>
<comment type="caution">
    <text evidence="2">The sequence shown here is derived from an EMBL/GenBank/DDBJ whole genome shotgun (WGS) entry which is preliminary data.</text>
</comment>
<keyword evidence="1" id="KW-1133">Transmembrane helix</keyword>
<accession>A0ABN7Q4J9</accession>
<gene>
    <name evidence="2" type="ORF">LMG26411_04101</name>
</gene>
<dbReference type="Pfam" id="PF06496">
    <property type="entry name" value="DUF1097"/>
    <property type="match status" value="1"/>
</dbReference>
<evidence type="ECO:0000256" key="1">
    <source>
        <dbReference type="SAM" id="Phobius"/>
    </source>
</evidence>
<protein>
    <recommendedName>
        <fullName evidence="4">DUF1097 domain-containing protein</fullName>
    </recommendedName>
</protein>
<sequence>MKKLPAEVVASLLAITTVLIALPPYHLPPWAIFISWAATFAMGGPTPENLRKIWPTLPVGSLFAFLIVLCFRQASTQFTGASFIVAQMVILFCLNGSMMFLARVFPALSFIPGMFFGFASYFATLFGGFGPVPHDPVAALGAVIAMNALGPAYAWLKERYSAPEGAKKPWQGWQQEA</sequence>